<keyword evidence="3" id="KW-0597">Phosphoprotein</keyword>
<evidence type="ECO:0000259" key="9">
    <source>
        <dbReference type="PROSITE" id="PS50109"/>
    </source>
</evidence>
<dbReference type="AlphaFoldDB" id="A0A7W6J8R5"/>
<dbReference type="Pfam" id="PF07568">
    <property type="entry name" value="HisKA_2"/>
    <property type="match status" value="1"/>
</dbReference>
<dbReference type="SMART" id="SM00911">
    <property type="entry name" value="HWE_HK"/>
    <property type="match status" value="1"/>
</dbReference>
<dbReference type="InterPro" id="IPR011102">
    <property type="entry name" value="Sig_transdc_His_kinase_HWE"/>
</dbReference>
<gene>
    <name evidence="10" type="ORF">GGR23_003260</name>
</gene>
<feature type="domain" description="Histidine kinase" evidence="9">
    <location>
        <begin position="317"/>
        <end position="500"/>
    </location>
</feature>
<dbReference type="Gene3D" id="3.30.450.20">
    <property type="entry name" value="PAS domain"/>
    <property type="match status" value="3"/>
</dbReference>
<dbReference type="EMBL" id="JACIEZ010000007">
    <property type="protein sequence ID" value="MBB4066047.1"/>
    <property type="molecule type" value="Genomic_DNA"/>
</dbReference>
<dbReference type="Gene3D" id="3.30.565.10">
    <property type="entry name" value="Histidine kinase-like ATPase, C-terminal domain"/>
    <property type="match status" value="1"/>
</dbReference>
<keyword evidence="11" id="KW-1185">Reference proteome</keyword>
<dbReference type="EC" id="2.7.13.3" evidence="2"/>
<reference evidence="10 11" key="1">
    <citation type="submission" date="2020-08" db="EMBL/GenBank/DDBJ databases">
        <title>Genomic Encyclopedia of Type Strains, Phase IV (KMG-IV): sequencing the most valuable type-strain genomes for metagenomic binning, comparative biology and taxonomic classification.</title>
        <authorList>
            <person name="Goeker M."/>
        </authorList>
    </citation>
    <scope>NUCLEOTIDE SEQUENCE [LARGE SCALE GENOMIC DNA]</scope>
    <source>
        <strain evidence="10 11">DSM 29853</strain>
    </source>
</reference>
<dbReference type="InterPro" id="IPR003594">
    <property type="entry name" value="HATPase_dom"/>
</dbReference>
<dbReference type="CDD" id="cd12915">
    <property type="entry name" value="PDC2_DGC_like"/>
    <property type="match status" value="1"/>
</dbReference>
<evidence type="ECO:0000256" key="1">
    <source>
        <dbReference type="ARBA" id="ARBA00000085"/>
    </source>
</evidence>
<evidence type="ECO:0000256" key="6">
    <source>
        <dbReference type="ARBA" id="ARBA00022777"/>
    </source>
</evidence>
<dbReference type="GO" id="GO:0005524">
    <property type="term" value="F:ATP binding"/>
    <property type="evidence" value="ECO:0007669"/>
    <property type="project" value="UniProtKB-KW"/>
</dbReference>
<dbReference type="Pfam" id="PF02518">
    <property type="entry name" value="HATPase_c"/>
    <property type="match status" value="1"/>
</dbReference>
<dbReference type="InterPro" id="IPR011495">
    <property type="entry name" value="Sig_transdc_His_kin_sub2_dim/P"/>
</dbReference>
<comment type="caution">
    <text evidence="10">The sequence shown here is derived from an EMBL/GenBank/DDBJ whole genome shotgun (WGS) entry which is preliminary data.</text>
</comment>
<name>A0A7W6J8R5_9HYPH</name>
<dbReference type="PROSITE" id="PS50109">
    <property type="entry name" value="HIS_KIN"/>
    <property type="match status" value="1"/>
</dbReference>
<keyword evidence="8" id="KW-0175">Coiled coil</keyword>
<evidence type="ECO:0000256" key="5">
    <source>
        <dbReference type="ARBA" id="ARBA00022741"/>
    </source>
</evidence>
<keyword evidence="6 10" id="KW-0418">Kinase</keyword>
<evidence type="ECO:0000256" key="4">
    <source>
        <dbReference type="ARBA" id="ARBA00022679"/>
    </source>
</evidence>
<sequence length="500" mass="54394">MGSTALAVAGCILWGSWAYVDQKKLAVDKANENVTLVQQYTHRLIQTQTTVQRAVKVRAAAETDPAFLASRTFHDFLAGVEQGQGFTNGIAVVSLDGSVIASSRSFPVRARFGKRDYLAAIAGGATFYLDRIRLEPGGQDSMIIVTPFNHRDFKGAIASAIAVESIRSFLKTVAAGEGEAASLLREDGKLMVRQIPSDPIMLDPSTPARVAVRNGTSGVYEAKAVSDGTPRIYAFARVSDDIPVYANVGIPKSAVTRAWLRRSVPVWLLLISGGLFSSFLAGVIRRSQKESALREEQVRLREEAERRAEAQAQFMRELNHRVKNNLALVDSLISMQMRKKGHVDAEELRSRLRAITDVHDLLYKAANGYRIDLGELVEQLCESPAIVPRERDIRVECAVTPGLPIDATKATPLAMILVELLTNAVKHAFTGRSSGRIRVELGLEDGKARLLIADDGVGLSEKRERNSGLRIVAGLAQQLDGTITSETGSGTTHILIFPVS</sequence>
<organism evidence="10 11">
    <name type="scientific">Gellertiella hungarica</name>
    <dbReference type="NCBI Taxonomy" id="1572859"/>
    <lineage>
        <taxon>Bacteria</taxon>
        <taxon>Pseudomonadati</taxon>
        <taxon>Pseudomonadota</taxon>
        <taxon>Alphaproteobacteria</taxon>
        <taxon>Hyphomicrobiales</taxon>
        <taxon>Rhizobiaceae</taxon>
        <taxon>Gellertiella</taxon>
    </lineage>
</organism>
<dbReference type="PANTHER" id="PTHR41523:SF8">
    <property type="entry name" value="ETHYLENE RESPONSE SENSOR PROTEIN"/>
    <property type="match status" value="1"/>
</dbReference>
<keyword evidence="5" id="KW-0547">Nucleotide-binding</keyword>
<evidence type="ECO:0000313" key="11">
    <source>
        <dbReference type="Proteomes" id="UP000528286"/>
    </source>
</evidence>
<dbReference type="GO" id="GO:0004673">
    <property type="term" value="F:protein histidine kinase activity"/>
    <property type="evidence" value="ECO:0007669"/>
    <property type="project" value="UniProtKB-EC"/>
</dbReference>
<feature type="coiled-coil region" evidence="8">
    <location>
        <begin position="293"/>
        <end position="321"/>
    </location>
</feature>
<dbReference type="SUPFAM" id="SSF55874">
    <property type="entry name" value="ATPase domain of HSP90 chaperone/DNA topoisomerase II/histidine kinase"/>
    <property type="match status" value="1"/>
</dbReference>
<protein>
    <recommendedName>
        <fullName evidence="2">histidine kinase</fullName>
        <ecNumber evidence="2">2.7.13.3</ecNumber>
    </recommendedName>
</protein>
<dbReference type="SMART" id="SM00387">
    <property type="entry name" value="HATPase_c"/>
    <property type="match status" value="1"/>
</dbReference>
<keyword evidence="4" id="KW-0808">Transferase</keyword>
<evidence type="ECO:0000256" key="3">
    <source>
        <dbReference type="ARBA" id="ARBA00022553"/>
    </source>
</evidence>
<keyword evidence="7" id="KW-0067">ATP-binding</keyword>
<comment type="catalytic activity">
    <reaction evidence="1">
        <text>ATP + protein L-histidine = ADP + protein N-phospho-L-histidine.</text>
        <dbReference type="EC" id="2.7.13.3"/>
    </reaction>
</comment>
<evidence type="ECO:0000313" key="10">
    <source>
        <dbReference type="EMBL" id="MBB4066047.1"/>
    </source>
</evidence>
<dbReference type="InterPro" id="IPR005467">
    <property type="entry name" value="His_kinase_dom"/>
</dbReference>
<evidence type="ECO:0000256" key="2">
    <source>
        <dbReference type="ARBA" id="ARBA00012438"/>
    </source>
</evidence>
<evidence type="ECO:0000256" key="7">
    <source>
        <dbReference type="ARBA" id="ARBA00022840"/>
    </source>
</evidence>
<dbReference type="Proteomes" id="UP000528286">
    <property type="component" value="Unassembled WGS sequence"/>
</dbReference>
<evidence type="ECO:0000256" key="8">
    <source>
        <dbReference type="SAM" id="Coils"/>
    </source>
</evidence>
<dbReference type="RefSeq" id="WP_183367334.1">
    <property type="nucleotide sequence ID" value="NZ_JACIEZ010000007.1"/>
</dbReference>
<dbReference type="InterPro" id="IPR036890">
    <property type="entry name" value="HATPase_C_sf"/>
</dbReference>
<proteinExistence type="predicted"/>
<dbReference type="PANTHER" id="PTHR41523">
    <property type="entry name" value="TWO-COMPONENT SYSTEM SENSOR PROTEIN"/>
    <property type="match status" value="1"/>
</dbReference>
<accession>A0A7W6J8R5</accession>